<keyword evidence="2 7" id="KW-0963">Cytoplasm</keyword>
<comment type="subcellular location">
    <subcellularLocation>
        <location evidence="1 7">Cytoplasm</location>
    </subcellularLocation>
</comment>
<dbReference type="GO" id="GO:0005975">
    <property type="term" value="P:carbohydrate metabolic process"/>
    <property type="evidence" value="ECO:0007669"/>
    <property type="project" value="InterPro"/>
</dbReference>
<dbReference type="PIRSF" id="PIRSF004682">
    <property type="entry name" value="GmhB"/>
    <property type="match status" value="1"/>
</dbReference>
<keyword evidence="13" id="KW-1185">Reference proteome</keyword>
<feature type="active site" description="Nucleophile" evidence="8">
    <location>
        <position position="9"/>
    </location>
</feature>
<feature type="binding site" evidence="11">
    <location>
        <position position="93"/>
    </location>
    <ligand>
        <name>Zn(2+)</name>
        <dbReference type="ChEBI" id="CHEBI:29105"/>
    </ligand>
</feature>
<dbReference type="Pfam" id="PF13242">
    <property type="entry name" value="Hydrolase_like"/>
    <property type="match status" value="1"/>
</dbReference>
<accession>Q7MS81</accession>
<dbReference type="InterPro" id="IPR004446">
    <property type="entry name" value="Heptose_bisP_phosphatase"/>
</dbReference>
<comment type="cofactor">
    <cofactor evidence="11">
        <name>Mg(2+)</name>
        <dbReference type="ChEBI" id="CHEBI:18420"/>
    </cofactor>
</comment>
<dbReference type="Gene3D" id="3.40.50.1000">
    <property type="entry name" value="HAD superfamily/HAD-like"/>
    <property type="match status" value="1"/>
</dbReference>
<dbReference type="InterPro" id="IPR036412">
    <property type="entry name" value="HAD-like_sf"/>
</dbReference>
<evidence type="ECO:0000313" key="13">
    <source>
        <dbReference type="Proteomes" id="UP000000422"/>
    </source>
</evidence>
<evidence type="ECO:0000256" key="2">
    <source>
        <dbReference type="ARBA" id="ARBA00022490"/>
    </source>
</evidence>
<evidence type="ECO:0000256" key="10">
    <source>
        <dbReference type="PIRSR" id="PIRSR004682-3"/>
    </source>
</evidence>
<dbReference type="InterPro" id="IPR006549">
    <property type="entry name" value="HAD-SF_hydro_IIIA"/>
</dbReference>
<dbReference type="NCBIfam" id="TIGR00213">
    <property type="entry name" value="GmhB_yaeD"/>
    <property type="match status" value="1"/>
</dbReference>
<gene>
    <name evidence="12" type="ordered locus">WS0678</name>
</gene>
<feature type="active site" description="Nucleophile" evidence="8">
    <location>
        <position position="11"/>
    </location>
</feature>
<evidence type="ECO:0000256" key="7">
    <source>
        <dbReference type="PIRNR" id="PIRNR004682"/>
    </source>
</evidence>
<dbReference type="EMBL" id="BX571658">
    <property type="protein sequence ID" value="CAE09806.1"/>
    <property type="molecule type" value="Genomic_DNA"/>
</dbReference>
<dbReference type="KEGG" id="wsu:WS0678"/>
<feature type="site" description="Stabilizes the phosphoryl group" evidence="10">
    <location>
        <position position="103"/>
    </location>
</feature>
<dbReference type="HOGENOM" id="CLU_085077_3_1_7"/>
<evidence type="ECO:0000256" key="5">
    <source>
        <dbReference type="ARBA" id="ARBA00023277"/>
    </source>
</evidence>
<dbReference type="CDD" id="cd07503">
    <property type="entry name" value="HAD_HisB-N"/>
    <property type="match status" value="1"/>
</dbReference>
<dbReference type="eggNOG" id="COG0241">
    <property type="taxonomic scope" value="Bacteria"/>
</dbReference>
<feature type="binding site" evidence="9">
    <location>
        <begin position="51"/>
        <end position="54"/>
    </location>
    <ligand>
        <name>substrate</name>
    </ligand>
</feature>
<dbReference type="EC" id="3.1.3.-" evidence="7"/>
<evidence type="ECO:0000256" key="6">
    <source>
        <dbReference type="ARBA" id="ARBA00031828"/>
    </source>
</evidence>
<dbReference type="GO" id="GO:0016791">
    <property type="term" value="F:phosphatase activity"/>
    <property type="evidence" value="ECO:0007669"/>
    <property type="project" value="InterPro"/>
</dbReference>
<evidence type="ECO:0000256" key="1">
    <source>
        <dbReference type="ARBA" id="ARBA00004496"/>
    </source>
</evidence>
<evidence type="ECO:0000256" key="9">
    <source>
        <dbReference type="PIRSR" id="PIRSR004682-2"/>
    </source>
</evidence>
<feature type="binding site" evidence="9">
    <location>
        <begin position="17"/>
        <end position="20"/>
    </location>
    <ligand>
        <name>substrate</name>
    </ligand>
</feature>
<organism evidence="13">
    <name type="scientific">Wolinella succinogenes (strain ATCC 29543 / DSM 1740 / CCUG 13145 / JCM 31913 / LMG 7466 / NCTC 11488 / FDC 602W)</name>
    <name type="common">Vibrio succinogenes</name>
    <dbReference type="NCBI Taxonomy" id="273121"/>
    <lineage>
        <taxon>Bacteria</taxon>
        <taxon>Pseudomonadati</taxon>
        <taxon>Campylobacterota</taxon>
        <taxon>Epsilonproteobacteria</taxon>
        <taxon>Campylobacterales</taxon>
        <taxon>Helicobacteraceae</taxon>
        <taxon>Wolinella</taxon>
    </lineage>
</organism>
<dbReference type="GO" id="GO:0005737">
    <property type="term" value="C:cytoplasm"/>
    <property type="evidence" value="ECO:0007669"/>
    <property type="project" value="UniProtKB-SubCell"/>
</dbReference>
<evidence type="ECO:0000256" key="11">
    <source>
        <dbReference type="PIRSR" id="PIRSR004682-4"/>
    </source>
</evidence>
<name>Q7MS81_WOLSU</name>
<keyword evidence="11" id="KW-0460">Magnesium</keyword>
<comment type="similarity">
    <text evidence="7">Belongs to the gmhB family.</text>
</comment>
<feature type="binding site" evidence="9">
    <location>
        <begin position="9"/>
        <end position="11"/>
    </location>
    <ligand>
        <name>substrate</name>
    </ligand>
</feature>
<keyword evidence="5 7" id="KW-0119">Carbohydrate metabolism</keyword>
<keyword evidence="11" id="KW-0862">Zinc</keyword>
<feature type="site" description="Stabilizes the phosphoryl group" evidence="10">
    <location>
        <position position="51"/>
    </location>
</feature>
<dbReference type="PANTHER" id="PTHR42891:SF1">
    <property type="entry name" value="D-GLYCERO-BETA-D-MANNO-HEPTOSE-1,7-BISPHOSPHATE 7-PHOSPHATASE"/>
    <property type="match status" value="1"/>
</dbReference>
<dbReference type="GO" id="GO:0046872">
    <property type="term" value="F:metal ion binding"/>
    <property type="evidence" value="ECO:0007669"/>
    <property type="project" value="UniProtKB-KW"/>
</dbReference>
<dbReference type="SUPFAM" id="SSF56784">
    <property type="entry name" value="HAD-like"/>
    <property type="match status" value="1"/>
</dbReference>
<keyword evidence="4 7" id="KW-0378">Hydrolase</keyword>
<protein>
    <recommendedName>
        <fullName evidence="6 7">D,D-heptose 1,7-bisphosphate phosphatase</fullName>
        <ecNumber evidence="7">3.1.3.-</ecNumber>
    </recommendedName>
</protein>
<dbReference type="Proteomes" id="UP000000422">
    <property type="component" value="Chromosome"/>
</dbReference>
<dbReference type="STRING" id="273121.WS0678"/>
<dbReference type="AlphaFoldDB" id="Q7MS81"/>
<dbReference type="InterPro" id="IPR006543">
    <property type="entry name" value="Histidinol-phos"/>
</dbReference>
<feature type="binding site" evidence="11">
    <location>
        <position position="101"/>
    </location>
    <ligand>
        <name>Zn(2+)</name>
        <dbReference type="ChEBI" id="CHEBI:29105"/>
    </ligand>
</feature>
<dbReference type="InterPro" id="IPR023214">
    <property type="entry name" value="HAD_sf"/>
</dbReference>
<feature type="binding site" evidence="11">
    <location>
        <position position="128"/>
    </location>
    <ligand>
        <name>Mg(2+)</name>
        <dbReference type="ChEBI" id="CHEBI:18420"/>
    </ligand>
</feature>
<proteinExistence type="inferred from homology"/>
<evidence type="ECO:0000256" key="3">
    <source>
        <dbReference type="ARBA" id="ARBA00022723"/>
    </source>
</evidence>
<feature type="binding site" evidence="11">
    <location>
        <position position="11"/>
    </location>
    <ligand>
        <name>Mg(2+)</name>
        <dbReference type="ChEBI" id="CHEBI:18420"/>
    </ligand>
</feature>
<comment type="cofactor">
    <cofactor evidence="11">
        <name>Zn(2+)</name>
        <dbReference type="ChEBI" id="CHEBI:29105"/>
    </cofactor>
</comment>
<dbReference type="NCBIfam" id="TIGR01656">
    <property type="entry name" value="Histidinol-ppas"/>
    <property type="match status" value="1"/>
</dbReference>
<dbReference type="PANTHER" id="PTHR42891">
    <property type="entry name" value="D-GLYCERO-BETA-D-MANNO-HEPTOSE-1,7-BISPHOSPHATE 7-PHOSPHATASE"/>
    <property type="match status" value="1"/>
</dbReference>
<evidence type="ECO:0000313" key="12">
    <source>
        <dbReference type="EMBL" id="CAE09806.1"/>
    </source>
</evidence>
<feature type="binding site" evidence="9">
    <location>
        <position position="129"/>
    </location>
    <ligand>
        <name>substrate</name>
    </ligand>
</feature>
<dbReference type="NCBIfam" id="TIGR01662">
    <property type="entry name" value="HAD-SF-IIIA"/>
    <property type="match status" value="1"/>
</dbReference>
<feature type="site" description="Contributes to substrate recognition" evidence="10">
    <location>
        <position position="102"/>
    </location>
</feature>
<evidence type="ECO:0000256" key="4">
    <source>
        <dbReference type="ARBA" id="ARBA00022801"/>
    </source>
</evidence>
<evidence type="ECO:0000256" key="8">
    <source>
        <dbReference type="PIRSR" id="PIRSR004682-1"/>
    </source>
</evidence>
<feature type="binding site" evidence="11">
    <location>
        <position position="9"/>
    </location>
    <ligand>
        <name>Mg(2+)</name>
        <dbReference type="ChEBI" id="CHEBI:18420"/>
    </ligand>
</feature>
<feature type="binding site" evidence="11">
    <location>
        <position position="99"/>
    </location>
    <ligand>
        <name>Zn(2+)</name>
        <dbReference type="ChEBI" id="CHEBI:29105"/>
    </ligand>
</feature>
<dbReference type="RefSeq" id="WP_011138606.1">
    <property type="nucleotide sequence ID" value="NC_005090.1"/>
</dbReference>
<reference evidence="12 13" key="1">
    <citation type="journal article" date="2003" name="Proc. Natl. Acad. Sci. U.S.A.">
        <title>Complete genome sequence and analysis of Wolinella succinogenes.</title>
        <authorList>
            <person name="Baar C."/>
            <person name="Eppinger M."/>
            <person name="Raddatz G."/>
            <person name="Simon JM."/>
            <person name="Lanz C."/>
            <person name="Klimmek O."/>
            <person name="Nandakumar R."/>
            <person name="Gross R."/>
            <person name="Rosinus A."/>
            <person name="Keller H."/>
            <person name="Jagtap P."/>
            <person name="Linke B."/>
            <person name="Meyer F."/>
            <person name="Lederer H."/>
            <person name="Schuster S.C."/>
        </authorList>
    </citation>
    <scope>NUCLEOTIDE SEQUENCE [LARGE SCALE GENOMIC DNA]</scope>
    <source>
        <strain evidence="13">ATCC 29543 / DSM 1740 / CCUG 13145 / JCM 31913 / LMG 7466 / NCTC 11488 / FDC 602W</strain>
    </source>
</reference>
<sequence>MLKKALFLDRDGVLNIDTGYLYEPKDWRFMPGIFEVLRWFKERDFLLLLVTNQSGIHRGYYTMSDFIEVSLFMQRELKRELGFGLDQIYFCPHTPKEECSCRKPLSGMILQGIKEFDLSASDSWLLGDKSSDIKAAKGAGIGHSVLLSALEEEGEKPTFRVDSLSCLSQILQNHS</sequence>
<keyword evidence="3 11" id="KW-0479">Metal-binding</keyword>
<feature type="binding site" evidence="11">
    <location>
        <position position="91"/>
    </location>
    <ligand>
        <name>Zn(2+)</name>
        <dbReference type="ChEBI" id="CHEBI:29105"/>
    </ligand>
</feature>
<feature type="binding site" evidence="9">
    <location>
        <begin position="102"/>
        <end position="103"/>
    </location>
    <ligand>
        <name>substrate</name>
    </ligand>
</feature>
<feature type="binding site" evidence="11">
    <location>
        <position position="129"/>
    </location>
    <ligand>
        <name>Mg(2+)</name>
        <dbReference type="ChEBI" id="CHEBI:18420"/>
    </ligand>
</feature>